<organism evidence="2 3">
    <name type="scientific">Pleurodeles waltl</name>
    <name type="common">Iberian ribbed newt</name>
    <dbReference type="NCBI Taxonomy" id="8319"/>
    <lineage>
        <taxon>Eukaryota</taxon>
        <taxon>Metazoa</taxon>
        <taxon>Chordata</taxon>
        <taxon>Craniata</taxon>
        <taxon>Vertebrata</taxon>
        <taxon>Euteleostomi</taxon>
        <taxon>Amphibia</taxon>
        <taxon>Batrachia</taxon>
        <taxon>Caudata</taxon>
        <taxon>Salamandroidea</taxon>
        <taxon>Salamandridae</taxon>
        <taxon>Pleurodelinae</taxon>
        <taxon>Pleurodeles</taxon>
    </lineage>
</organism>
<dbReference type="AlphaFoldDB" id="A0AAV7LL66"/>
<gene>
    <name evidence="2" type="ORF">NDU88_004865</name>
</gene>
<reference evidence="2" key="1">
    <citation type="journal article" date="2022" name="bioRxiv">
        <title>Sequencing and chromosome-scale assembly of the giantPleurodeles waltlgenome.</title>
        <authorList>
            <person name="Brown T."/>
            <person name="Elewa A."/>
            <person name="Iarovenko S."/>
            <person name="Subramanian E."/>
            <person name="Araus A.J."/>
            <person name="Petzold A."/>
            <person name="Susuki M."/>
            <person name="Suzuki K.-i.T."/>
            <person name="Hayashi T."/>
            <person name="Toyoda A."/>
            <person name="Oliveira C."/>
            <person name="Osipova E."/>
            <person name="Leigh N.D."/>
            <person name="Simon A."/>
            <person name="Yun M.H."/>
        </authorList>
    </citation>
    <scope>NUCLEOTIDE SEQUENCE</scope>
    <source>
        <strain evidence="2">20211129_DDA</strain>
        <tissue evidence="2">Liver</tissue>
    </source>
</reference>
<proteinExistence type="predicted"/>
<protein>
    <submittedName>
        <fullName evidence="2">Uncharacterized protein</fullName>
    </submittedName>
</protein>
<accession>A0AAV7LL66</accession>
<evidence type="ECO:0000256" key="1">
    <source>
        <dbReference type="SAM" id="MobiDB-lite"/>
    </source>
</evidence>
<sequence length="74" mass="7734">MKKEAIAQADAELGAGKSEAVKADRGGDETVRRPRESPADADVRWRWSSVPGHGERGGSSANGATDDLDGRVTA</sequence>
<evidence type="ECO:0000313" key="2">
    <source>
        <dbReference type="EMBL" id="KAJ1091748.1"/>
    </source>
</evidence>
<keyword evidence="3" id="KW-1185">Reference proteome</keyword>
<dbReference type="EMBL" id="JANPWB010000015">
    <property type="protein sequence ID" value="KAJ1091748.1"/>
    <property type="molecule type" value="Genomic_DNA"/>
</dbReference>
<name>A0AAV7LL66_PLEWA</name>
<comment type="caution">
    <text evidence="2">The sequence shown here is derived from an EMBL/GenBank/DDBJ whole genome shotgun (WGS) entry which is preliminary data.</text>
</comment>
<dbReference type="Proteomes" id="UP001066276">
    <property type="component" value="Chromosome 11"/>
</dbReference>
<feature type="region of interest" description="Disordered" evidence="1">
    <location>
        <begin position="1"/>
        <end position="74"/>
    </location>
</feature>
<feature type="compositionally biased region" description="Basic and acidic residues" evidence="1">
    <location>
        <begin position="19"/>
        <end position="45"/>
    </location>
</feature>
<evidence type="ECO:0000313" key="3">
    <source>
        <dbReference type="Proteomes" id="UP001066276"/>
    </source>
</evidence>